<keyword evidence="2" id="KW-1185">Reference proteome</keyword>
<reference evidence="1 2" key="1">
    <citation type="journal article" date="2024" name="bioRxiv">
        <title>A reference genome for Trichogramma kaykai: A tiny desert-dwelling parasitoid wasp with competing sex-ratio distorters.</title>
        <authorList>
            <person name="Culotta J."/>
            <person name="Lindsey A.R."/>
        </authorList>
    </citation>
    <scope>NUCLEOTIDE SEQUENCE [LARGE SCALE GENOMIC DNA]</scope>
    <source>
        <strain evidence="1 2">KSX58</strain>
    </source>
</reference>
<dbReference type="AlphaFoldDB" id="A0ABD2VT81"/>
<gene>
    <name evidence="1" type="ORF">TKK_020585</name>
</gene>
<accession>A0ABD2VT81</accession>
<protein>
    <submittedName>
        <fullName evidence="1">Uncharacterized protein</fullName>
    </submittedName>
</protein>
<name>A0ABD2VT81_9HYME</name>
<evidence type="ECO:0000313" key="2">
    <source>
        <dbReference type="Proteomes" id="UP001627154"/>
    </source>
</evidence>
<proteinExistence type="predicted"/>
<dbReference type="EMBL" id="JBJJXI010000192">
    <property type="protein sequence ID" value="KAL3383531.1"/>
    <property type="molecule type" value="Genomic_DNA"/>
</dbReference>
<sequence>MEISQRYDLNLQKLLKKYSYQAVSYIMGKRAFQILITQADGDDAAYHTPGSLQVSLRRFGLNRCLGAHDPGLIVRLLILGATFNMYLPSWQWDVFFYFIFFFVGNQ</sequence>
<organism evidence="1 2">
    <name type="scientific">Trichogramma kaykai</name>
    <dbReference type="NCBI Taxonomy" id="54128"/>
    <lineage>
        <taxon>Eukaryota</taxon>
        <taxon>Metazoa</taxon>
        <taxon>Ecdysozoa</taxon>
        <taxon>Arthropoda</taxon>
        <taxon>Hexapoda</taxon>
        <taxon>Insecta</taxon>
        <taxon>Pterygota</taxon>
        <taxon>Neoptera</taxon>
        <taxon>Endopterygota</taxon>
        <taxon>Hymenoptera</taxon>
        <taxon>Apocrita</taxon>
        <taxon>Proctotrupomorpha</taxon>
        <taxon>Chalcidoidea</taxon>
        <taxon>Trichogrammatidae</taxon>
        <taxon>Trichogramma</taxon>
    </lineage>
</organism>
<evidence type="ECO:0000313" key="1">
    <source>
        <dbReference type="EMBL" id="KAL3383531.1"/>
    </source>
</evidence>
<comment type="caution">
    <text evidence="1">The sequence shown here is derived from an EMBL/GenBank/DDBJ whole genome shotgun (WGS) entry which is preliminary data.</text>
</comment>
<dbReference type="Proteomes" id="UP001627154">
    <property type="component" value="Unassembled WGS sequence"/>
</dbReference>